<accession>A0A347U6I9</accession>
<evidence type="ECO:0000313" key="4">
    <source>
        <dbReference type="Proteomes" id="UP000290588"/>
    </source>
</evidence>
<evidence type="ECO:0000313" key="2">
    <source>
        <dbReference type="EMBL" id="RXI31164.1"/>
    </source>
</evidence>
<dbReference type="Proteomes" id="UP000290588">
    <property type="component" value="Unassembled WGS sequence"/>
</dbReference>
<keyword evidence="3" id="KW-1185">Reference proteome</keyword>
<dbReference type="EMBL" id="CP032097">
    <property type="protein sequence ID" value="AXX94467.1"/>
    <property type="molecule type" value="Genomic_DNA"/>
</dbReference>
<evidence type="ECO:0000313" key="3">
    <source>
        <dbReference type="Proteomes" id="UP000262582"/>
    </source>
</evidence>
<gene>
    <name evidence="1" type="ORF">AELL_0787</name>
    <name evidence="2" type="ORF">CP962_06805</name>
</gene>
<reference evidence="1 3" key="2">
    <citation type="submission" date="2018-08" db="EMBL/GenBank/DDBJ databases">
        <title>Complete genome of the Arcobacter ellisii type strain LMG 26155.</title>
        <authorList>
            <person name="Miller W.G."/>
            <person name="Yee E."/>
            <person name="Bono J.L."/>
        </authorList>
    </citation>
    <scope>NUCLEOTIDE SEQUENCE [LARGE SCALE GENOMIC DNA]</scope>
    <source>
        <strain evidence="1 3">LMG 26155</strain>
    </source>
</reference>
<dbReference type="RefSeq" id="WP_118916694.1">
    <property type="nucleotide sequence ID" value="NZ_CP032097.1"/>
</dbReference>
<dbReference type="AlphaFoldDB" id="A0A347U6I9"/>
<dbReference type="EMBL" id="NXIG01000005">
    <property type="protein sequence ID" value="RXI31164.1"/>
    <property type="molecule type" value="Genomic_DNA"/>
</dbReference>
<dbReference type="Proteomes" id="UP000262582">
    <property type="component" value="Chromosome"/>
</dbReference>
<dbReference type="KEGG" id="aell:AELL_0787"/>
<protein>
    <submittedName>
        <fullName evidence="2">Uncharacterized protein</fullName>
    </submittedName>
</protein>
<evidence type="ECO:0000313" key="1">
    <source>
        <dbReference type="EMBL" id="AXX94467.1"/>
    </source>
</evidence>
<sequence length="313" mass="36793">MGYLNNEILTSINQALDYNIKAPFLISYTLYFYDYDKTLELNYMPFDMFPNAELLPKDFIFHYYNVSFSQYDSDNGKRIRVETMNLTHSYAHSKGYDTYYIKDFEGRYYTPVYTTKNHHIEPIILKTKLIDFFPNKVTLHDIFNIPQPIDNNDYTKPHWEWTPLVYSFDTGSKVEFSDSITPPLNVKTFKDEGGTLNGITGVNPLEGFEDYNQFSTFWGGGVVPAWGGRYSENLHYSSLGYGRGYFNTNYNDRWTPETSRYVGYIFYKGFEIDEITDEFVQIRKKYLLVYRDRSNEVINPKLCCLAQCFGITE</sequence>
<organism evidence="2 4">
    <name type="scientific">Arcobacter ellisii</name>
    <dbReference type="NCBI Taxonomy" id="913109"/>
    <lineage>
        <taxon>Bacteria</taxon>
        <taxon>Pseudomonadati</taxon>
        <taxon>Campylobacterota</taxon>
        <taxon>Epsilonproteobacteria</taxon>
        <taxon>Campylobacterales</taxon>
        <taxon>Arcobacteraceae</taxon>
        <taxon>Arcobacter</taxon>
    </lineage>
</organism>
<proteinExistence type="predicted"/>
<name>A0A347U6I9_9BACT</name>
<reference evidence="2 4" key="1">
    <citation type="submission" date="2017-09" db="EMBL/GenBank/DDBJ databases">
        <title>Genomics of the genus Arcobacter.</title>
        <authorList>
            <person name="Perez-Cataluna A."/>
            <person name="Figueras M.J."/>
            <person name="Salas-Masso N."/>
        </authorList>
    </citation>
    <scope>NUCLEOTIDE SEQUENCE [LARGE SCALE GENOMIC DNA]</scope>
    <source>
        <strain evidence="2 4">CECT 7837</strain>
    </source>
</reference>